<dbReference type="InterPro" id="IPR016047">
    <property type="entry name" value="M23ase_b-sheet_dom"/>
</dbReference>
<keyword evidence="8" id="KW-0812">Transmembrane</keyword>
<dbReference type="Pfam" id="PF19353">
    <property type="entry name" value="DUF5930"/>
    <property type="match status" value="1"/>
</dbReference>
<comment type="caution">
    <text evidence="11">The sequence shown here is derived from an EMBL/GenBank/DDBJ whole genome shotgun (WGS) entry which is preliminary data.</text>
</comment>
<keyword evidence="8" id="KW-1133">Transmembrane helix</keyword>
<dbReference type="CDD" id="cd12797">
    <property type="entry name" value="M23_peptidase"/>
    <property type="match status" value="1"/>
</dbReference>
<dbReference type="PANTHER" id="PTHR21666:SF288">
    <property type="entry name" value="CELL DIVISION PROTEIN YTFB"/>
    <property type="match status" value="1"/>
</dbReference>
<feature type="transmembrane region" description="Helical" evidence="8">
    <location>
        <begin position="41"/>
        <end position="64"/>
    </location>
</feature>
<dbReference type="AlphaFoldDB" id="A0A8G2BEL1"/>
<keyword evidence="4 11" id="KW-0378">Hydrolase</keyword>
<keyword evidence="6" id="KW-0482">Metalloprotease</keyword>
<evidence type="ECO:0000256" key="3">
    <source>
        <dbReference type="ARBA" id="ARBA00022723"/>
    </source>
</evidence>
<evidence type="ECO:0000313" key="11">
    <source>
        <dbReference type="EMBL" id="SDF18804.1"/>
    </source>
</evidence>
<dbReference type="PANTHER" id="PTHR21666">
    <property type="entry name" value="PEPTIDASE-RELATED"/>
    <property type="match status" value="1"/>
</dbReference>
<evidence type="ECO:0000259" key="10">
    <source>
        <dbReference type="Pfam" id="PF19353"/>
    </source>
</evidence>
<dbReference type="FunFam" id="2.70.70.10:FF:000006">
    <property type="entry name" value="M23 family peptidase"/>
    <property type="match status" value="1"/>
</dbReference>
<sequence>MTDESVGWADRTVQKVRRLLPERQIIIRTEGETSYLRLSTALQVSVVAIWIGVAGWVGFATVGFQNQKEMIAEKADAISRSRQAYRKLLDQVSDYQLSIVGITRDLKETEAHLRGLFSQNEELKQDLSSTEVALRSSEEERSRIASARKQMNDQLELFSSELRQITGKNNALEAHIGTLRQHLAVVEAEKAEIAAERAALDDRLWALHNELEASSAKVALLESNVRGLKTDLRTVILERSAVAVDNDTLRAQVADLESTLDSERDAHRRELVEISERTHGQIAKVEDVIRRTGLKLDKVVPLRPEDATGKGGPFQPVSPDMTLSDEDDALRVELDRRLDRWQQVVSFYTALPLAKPLEQYYITSYFGRRKDPINGRYSVHSGVDLAGPYKQEVTATAPGVVSFAGRRTAYGRVIDVDHGHGLVTRYAHLAKIKVKVGQRVDLGTTIALLGSSGRSTGPHVHYEVRYNDKPINPSKFMKAGIHVQQQAKTGD</sequence>
<feature type="coiled-coil region" evidence="7">
    <location>
        <begin position="106"/>
        <end position="140"/>
    </location>
</feature>
<evidence type="ECO:0000256" key="8">
    <source>
        <dbReference type="SAM" id="Phobius"/>
    </source>
</evidence>
<evidence type="ECO:0000256" key="2">
    <source>
        <dbReference type="ARBA" id="ARBA00022670"/>
    </source>
</evidence>
<evidence type="ECO:0000256" key="7">
    <source>
        <dbReference type="SAM" id="Coils"/>
    </source>
</evidence>
<dbReference type="Gene3D" id="2.70.70.10">
    <property type="entry name" value="Glucose Permease (Domain IIA)"/>
    <property type="match status" value="1"/>
</dbReference>
<dbReference type="OrthoDB" id="9805070at2"/>
<dbReference type="GO" id="GO:0006508">
    <property type="term" value="P:proteolysis"/>
    <property type="evidence" value="ECO:0007669"/>
    <property type="project" value="UniProtKB-KW"/>
</dbReference>
<keyword evidence="3" id="KW-0479">Metal-binding</keyword>
<dbReference type="InterPro" id="IPR050570">
    <property type="entry name" value="Cell_wall_metabolism_enzyme"/>
</dbReference>
<dbReference type="SUPFAM" id="SSF51261">
    <property type="entry name" value="Duplicated hybrid motif"/>
    <property type="match status" value="1"/>
</dbReference>
<dbReference type="EMBL" id="FNBW01000001">
    <property type="protein sequence ID" value="SDF18804.1"/>
    <property type="molecule type" value="Genomic_DNA"/>
</dbReference>
<name>A0A8G2BEL1_9PROT</name>
<evidence type="ECO:0000256" key="6">
    <source>
        <dbReference type="ARBA" id="ARBA00023049"/>
    </source>
</evidence>
<gene>
    <name evidence="11" type="ORF">SAMN05660686_00632</name>
</gene>
<evidence type="ECO:0000313" key="12">
    <source>
        <dbReference type="Proteomes" id="UP000198615"/>
    </source>
</evidence>
<evidence type="ECO:0000256" key="4">
    <source>
        <dbReference type="ARBA" id="ARBA00022801"/>
    </source>
</evidence>
<proteinExistence type="predicted"/>
<dbReference type="InterPro" id="IPR011055">
    <property type="entry name" value="Dup_hybrid_motif"/>
</dbReference>
<protein>
    <submittedName>
        <fullName evidence="11">Murein DD-endopeptidase MepM and murein hydrolase activator NlpD, contain LysM domain</fullName>
    </submittedName>
</protein>
<dbReference type="InterPro" id="IPR045974">
    <property type="entry name" value="DUF5930"/>
</dbReference>
<evidence type="ECO:0000256" key="1">
    <source>
        <dbReference type="ARBA" id="ARBA00001947"/>
    </source>
</evidence>
<comment type="cofactor">
    <cofactor evidence="1">
        <name>Zn(2+)</name>
        <dbReference type="ChEBI" id="CHEBI:29105"/>
    </cofactor>
</comment>
<accession>A0A8G2BEL1</accession>
<keyword evidence="5" id="KW-0862">Zinc</keyword>
<feature type="domain" description="DUF5930" evidence="10">
    <location>
        <begin position="172"/>
        <end position="359"/>
    </location>
</feature>
<dbReference type="Pfam" id="PF01551">
    <property type="entry name" value="Peptidase_M23"/>
    <property type="match status" value="1"/>
</dbReference>
<dbReference type="GO" id="GO:0004222">
    <property type="term" value="F:metalloendopeptidase activity"/>
    <property type="evidence" value="ECO:0007669"/>
    <property type="project" value="TreeGrafter"/>
</dbReference>
<organism evidence="11 12">
    <name type="scientific">Thalassobaculum litoreum DSM 18839</name>
    <dbReference type="NCBI Taxonomy" id="1123362"/>
    <lineage>
        <taxon>Bacteria</taxon>
        <taxon>Pseudomonadati</taxon>
        <taxon>Pseudomonadota</taxon>
        <taxon>Alphaproteobacteria</taxon>
        <taxon>Rhodospirillales</taxon>
        <taxon>Thalassobaculaceae</taxon>
        <taxon>Thalassobaculum</taxon>
    </lineage>
</organism>
<keyword evidence="2" id="KW-0645">Protease</keyword>
<keyword evidence="12" id="KW-1185">Reference proteome</keyword>
<reference evidence="11 12" key="1">
    <citation type="submission" date="2016-10" db="EMBL/GenBank/DDBJ databases">
        <authorList>
            <person name="Varghese N."/>
            <person name="Submissions S."/>
        </authorList>
    </citation>
    <scope>NUCLEOTIDE SEQUENCE [LARGE SCALE GENOMIC DNA]</scope>
    <source>
        <strain evidence="11 12">DSM 18839</strain>
    </source>
</reference>
<dbReference type="GO" id="GO:0046872">
    <property type="term" value="F:metal ion binding"/>
    <property type="evidence" value="ECO:0007669"/>
    <property type="project" value="UniProtKB-KW"/>
</dbReference>
<dbReference type="Proteomes" id="UP000198615">
    <property type="component" value="Unassembled WGS sequence"/>
</dbReference>
<evidence type="ECO:0000259" key="9">
    <source>
        <dbReference type="Pfam" id="PF01551"/>
    </source>
</evidence>
<feature type="domain" description="M23ase beta-sheet core" evidence="9">
    <location>
        <begin position="379"/>
        <end position="473"/>
    </location>
</feature>
<keyword evidence="7" id="KW-0175">Coiled coil</keyword>
<dbReference type="RefSeq" id="WP_051244752.1">
    <property type="nucleotide sequence ID" value="NZ_FNBW01000001.1"/>
</dbReference>
<keyword evidence="8" id="KW-0472">Membrane</keyword>
<evidence type="ECO:0000256" key="5">
    <source>
        <dbReference type="ARBA" id="ARBA00022833"/>
    </source>
</evidence>
<dbReference type="Gene3D" id="1.20.5.1160">
    <property type="entry name" value="Vasodilator-stimulated phosphoprotein"/>
    <property type="match status" value="1"/>
</dbReference>